<reference evidence="1" key="1">
    <citation type="submission" date="2023-03" db="EMBL/GenBank/DDBJ databases">
        <title>Massive genome expansion in bonnet fungi (Mycena s.s.) driven by repeated elements and novel gene families across ecological guilds.</title>
        <authorList>
            <consortium name="Lawrence Berkeley National Laboratory"/>
            <person name="Harder C.B."/>
            <person name="Miyauchi S."/>
            <person name="Viragh M."/>
            <person name="Kuo A."/>
            <person name="Thoen E."/>
            <person name="Andreopoulos B."/>
            <person name="Lu D."/>
            <person name="Skrede I."/>
            <person name="Drula E."/>
            <person name="Henrissat B."/>
            <person name="Morin E."/>
            <person name="Kohler A."/>
            <person name="Barry K."/>
            <person name="LaButti K."/>
            <person name="Morin E."/>
            <person name="Salamov A."/>
            <person name="Lipzen A."/>
            <person name="Mereny Z."/>
            <person name="Hegedus B."/>
            <person name="Baldrian P."/>
            <person name="Stursova M."/>
            <person name="Weitz H."/>
            <person name="Taylor A."/>
            <person name="Grigoriev I.V."/>
            <person name="Nagy L.G."/>
            <person name="Martin F."/>
            <person name="Kauserud H."/>
        </authorList>
    </citation>
    <scope>NUCLEOTIDE SEQUENCE</scope>
    <source>
        <strain evidence="1">CBHHK188m</strain>
    </source>
</reference>
<evidence type="ECO:0000313" key="2">
    <source>
        <dbReference type="Proteomes" id="UP001215280"/>
    </source>
</evidence>
<dbReference type="Proteomes" id="UP001215280">
    <property type="component" value="Unassembled WGS sequence"/>
</dbReference>
<comment type="caution">
    <text evidence="1">The sequence shown here is derived from an EMBL/GenBank/DDBJ whole genome shotgun (WGS) entry which is preliminary data.</text>
</comment>
<keyword evidence="2" id="KW-1185">Reference proteome</keyword>
<gene>
    <name evidence="1" type="ORF">DFH07DRAFT_1021319</name>
</gene>
<sequence>MSRHSCLLRNIVAKDVYHEKAAAFARQGTRSGPNTPLYKWDEGFNIPDFKRQIAYFNARLMDNWLSEAHSSATEEFCKAHGIPDDSDIFEHAVWLTHANNVPAILSRASDIIMPVVPHNLVAYMNQLVGKAQEAVGLKVQPILMPAVEDSRDSNDGLYVWRIGKETMWQQLDRRIDEVSEVLYAFYRVNDRIYGRWKDMRLITQLSERAIQSTVEDEFDVFARWIGRQPIFVDRFFNSSVQIENMEGQEDQYTTKYSMGDSE</sequence>
<organism evidence="1 2">
    <name type="scientific">Mycena maculata</name>
    <dbReference type="NCBI Taxonomy" id="230809"/>
    <lineage>
        <taxon>Eukaryota</taxon>
        <taxon>Fungi</taxon>
        <taxon>Dikarya</taxon>
        <taxon>Basidiomycota</taxon>
        <taxon>Agaricomycotina</taxon>
        <taxon>Agaricomycetes</taxon>
        <taxon>Agaricomycetidae</taxon>
        <taxon>Agaricales</taxon>
        <taxon>Marasmiineae</taxon>
        <taxon>Mycenaceae</taxon>
        <taxon>Mycena</taxon>
    </lineage>
</organism>
<proteinExistence type="predicted"/>
<protein>
    <submittedName>
        <fullName evidence="1">Uncharacterized protein</fullName>
    </submittedName>
</protein>
<accession>A0AAD7JAY6</accession>
<evidence type="ECO:0000313" key="1">
    <source>
        <dbReference type="EMBL" id="KAJ7760854.1"/>
    </source>
</evidence>
<dbReference type="EMBL" id="JARJLG010000047">
    <property type="protein sequence ID" value="KAJ7760854.1"/>
    <property type="molecule type" value="Genomic_DNA"/>
</dbReference>
<name>A0AAD7JAY6_9AGAR</name>
<dbReference type="AlphaFoldDB" id="A0AAD7JAY6"/>